<proteinExistence type="predicted"/>
<gene>
    <name evidence="1" type="ORF">E2C01_027436</name>
</gene>
<dbReference type="Proteomes" id="UP000324222">
    <property type="component" value="Unassembled WGS sequence"/>
</dbReference>
<accession>A0A5B7ELY6</accession>
<evidence type="ECO:0000313" key="1">
    <source>
        <dbReference type="EMBL" id="MPC34063.1"/>
    </source>
</evidence>
<name>A0A5B7ELY6_PORTR</name>
<dbReference type="EMBL" id="VSRR010002973">
    <property type="protein sequence ID" value="MPC34063.1"/>
    <property type="molecule type" value="Genomic_DNA"/>
</dbReference>
<evidence type="ECO:0000313" key="2">
    <source>
        <dbReference type="Proteomes" id="UP000324222"/>
    </source>
</evidence>
<protein>
    <submittedName>
        <fullName evidence="1">Uncharacterized protein</fullName>
    </submittedName>
</protein>
<reference evidence="1 2" key="1">
    <citation type="submission" date="2019-05" db="EMBL/GenBank/DDBJ databases">
        <title>Another draft genome of Portunus trituberculatus and its Hox gene families provides insights of decapod evolution.</title>
        <authorList>
            <person name="Jeong J.-H."/>
            <person name="Song I."/>
            <person name="Kim S."/>
            <person name="Choi T."/>
            <person name="Kim D."/>
            <person name="Ryu S."/>
            <person name="Kim W."/>
        </authorList>
    </citation>
    <scope>NUCLEOTIDE SEQUENCE [LARGE SCALE GENOMIC DNA]</scope>
    <source>
        <tissue evidence="1">Muscle</tissue>
    </source>
</reference>
<sequence>MSMSVASTCSPRLADQ</sequence>
<keyword evidence="2" id="KW-1185">Reference proteome</keyword>
<comment type="caution">
    <text evidence="1">The sequence shown here is derived from an EMBL/GenBank/DDBJ whole genome shotgun (WGS) entry which is preliminary data.</text>
</comment>
<organism evidence="1 2">
    <name type="scientific">Portunus trituberculatus</name>
    <name type="common">Swimming crab</name>
    <name type="synonym">Neptunus trituberculatus</name>
    <dbReference type="NCBI Taxonomy" id="210409"/>
    <lineage>
        <taxon>Eukaryota</taxon>
        <taxon>Metazoa</taxon>
        <taxon>Ecdysozoa</taxon>
        <taxon>Arthropoda</taxon>
        <taxon>Crustacea</taxon>
        <taxon>Multicrustacea</taxon>
        <taxon>Malacostraca</taxon>
        <taxon>Eumalacostraca</taxon>
        <taxon>Eucarida</taxon>
        <taxon>Decapoda</taxon>
        <taxon>Pleocyemata</taxon>
        <taxon>Brachyura</taxon>
        <taxon>Eubrachyura</taxon>
        <taxon>Portunoidea</taxon>
        <taxon>Portunidae</taxon>
        <taxon>Portuninae</taxon>
        <taxon>Portunus</taxon>
    </lineage>
</organism>
<dbReference type="AlphaFoldDB" id="A0A5B7ELY6"/>